<evidence type="ECO:0000256" key="10">
    <source>
        <dbReference type="ARBA" id="ARBA00023212"/>
    </source>
</evidence>
<evidence type="ECO:0000256" key="6">
    <source>
        <dbReference type="ARBA" id="ARBA00022553"/>
    </source>
</evidence>
<evidence type="ECO:0000313" key="16">
    <source>
        <dbReference type="Proteomes" id="UP000070544"/>
    </source>
</evidence>
<dbReference type="AlphaFoldDB" id="A0A139A6G4"/>
<dbReference type="PANTHER" id="PTHR13034">
    <property type="entry name" value="DYNACTIN P62 SUBUNIT"/>
    <property type="match status" value="1"/>
</dbReference>
<comment type="subcellular location">
    <subcellularLocation>
        <location evidence="1">Cytoplasm</location>
        <location evidence="1">Cytoskeleton</location>
        <location evidence="1">Microtubule organizing center</location>
        <location evidence="1">Centrosome</location>
    </subcellularLocation>
    <subcellularLocation>
        <location evidence="2">Cytoplasm</location>
        <location evidence="2">Cytoskeleton</location>
        <location evidence="2">Stress fiber</location>
    </subcellularLocation>
    <subcellularLocation>
        <location evidence="3">Cytoplasm</location>
        <location evidence="3">Myofibril</location>
    </subcellularLocation>
</comment>
<dbReference type="PANTHER" id="PTHR13034:SF2">
    <property type="entry name" value="DYNACTIN SUBUNIT 4"/>
    <property type="match status" value="1"/>
</dbReference>
<protein>
    <recommendedName>
        <fullName evidence="12">Dynactin subunit 4</fullName>
    </recommendedName>
</protein>
<evidence type="ECO:0000256" key="13">
    <source>
        <dbReference type="ARBA" id="ARBA00093507"/>
    </source>
</evidence>
<evidence type="ECO:0000256" key="8">
    <source>
        <dbReference type="ARBA" id="ARBA00022990"/>
    </source>
</evidence>
<proteinExistence type="inferred from homology"/>
<evidence type="ECO:0000313" key="15">
    <source>
        <dbReference type="EMBL" id="KXS12396.1"/>
    </source>
</evidence>
<keyword evidence="10" id="KW-0206">Cytoskeleton</keyword>
<comment type="similarity">
    <text evidence="11">Belongs to the dynactin subunit 4 family.</text>
</comment>
<dbReference type="Pfam" id="PF05502">
    <property type="entry name" value="Dynactin_p62"/>
    <property type="match status" value="2"/>
</dbReference>
<evidence type="ECO:0000256" key="9">
    <source>
        <dbReference type="ARBA" id="ARBA00023054"/>
    </source>
</evidence>
<dbReference type="InterPro" id="IPR008603">
    <property type="entry name" value="DCTN4"/>
</dbReference>
<keyword evidence="4" id="KW-0963">Cytoplasm</keyword>
<keyword evidence="5" id="KW-1017">Isopeptide bond</keyword>
<evidence type="ECO:0000256" key="4">
    <source>
        <dbReference type="ARBA" id="ARBA00022490"/>
    </source>
</evidence>
<evidence type="ECO:0000256" key="14">
    <source>
        <dbReference type="SAM" id="MobiDB-lite"/>
    </source>
</evidence>
<sequence>MIEESQAAKEPSHPILYSCSCNGSIKPSSDVATGPTTALFPLSQLYFCDSCTDIRCPLCTSEEFSGYFCPNCLFDSVTIAVKTEKARCNRQCFDCPVCFSALAVVPVPLADSTGTAVVLSSTATTKTDSEAPMSYILSCPYCRWDSSSLGSDWVFDKPTGLAARSNAVASQHPTNAEFEALRSHFEKVLAANTETGTPYAPSNSLTASLTSAITPDGRQGADPKARPSSSSSLVVMRVSKLLAKASAKKGISTKPKEVGDFQSTVTWPHPWTYETEQDDSVAERERAAALSDFGITSSLATRVLLSEEPLSLNSQLRPQRTQLRTKRIRKCRSCQNILVRPENKSGATKFTIKMIGLKYLPSITVANPAYAYRSASPKLFLRIANPYDDDLCVRLSSSATTGVEFSATDIVLKGLNEFGEYPAPKAGEKFPPGVVDQRENWAVVEIGGRLVESEDSATDIQIRIDFSPYSPDRTTVAVSPVGSKKGRAEGTFWIVARKSPVVLENDAPDP</sequence>
<evidence type="ECO:0000256" key="11">
    <source>
        <dbReference type="ARBA" id="ARBA00034776"/>
    </source>
</evidence>
<organism evidence="15 16">
    <name type="scientific">Gonapodya prolifera (strain JEL478)</name>
    <name type="common">Monoblepharis prolifera</name>
    <dbReference type="NCBI Taxonomy" id="1344416"/>
    <lineage>
        <taxon>Eukaryota</taxon>
        <taxon>Fungi</taxon>
        <taxon>Fungi incertae sedis</taxon>
        <taxon>Chytridiomycota</taxon>
        <taxon>Chytridiomycota incertae sedis</taxon>
        <taxon>Monoblepharidomycetes</taxon>
        <taxon>Monoblepharidales</taxon>
        <taxon>Gonapodyaceae</taxon>
        <taxon>Gonapodya</taxon>
    </lineage>
</organism>
<dbReference type="GO" id="GO:0005869">
    <property type="term" value="C:dynactin complex"/>
    <property type="evidence" value="ECO:0007669"/>
    <property type="project" value="InterPro"/>
</dbReference>
<evidence type="ECO:0000256" key="7">
    <source>
        <dbReference type="ARBA" id="ARBA00022843"/>
    </source>
</evidence>
<name>A0A139A6G4_GONPJ</name>
<dbReference type="STRING" id="1344416.A0A139A6G4"/>
<comment type="subunit">
    <text evidence="13">Subunit of dynactin, a multiprotein complex part of a tripartite complex with dynein and a adapter, such as BICDL1, BICD2 or HOOK3. The dynactin complex is built around ACTR1A/ACTB filament and consists of an actin-related filament composed of a shoulder domain, a pointed end and a barbed end. Its length is defined by its flexible shoulder domain. The soulder is composed of 2 DCTN1 subunits, 4 DCTN2 and 2 DCTN3. The 4 DCNT2 (via N-terminus) bind the ACTR1A filament and act as molecular rulers to determine the length. The pointed end is important for binding dynein-dynactin cargo adapters. Consists of 4 subunits: ACTR10, DCNT4, DCTN5 and DCTN6. The barbed end is composed of a CAPZA1:CAPZB heterodimers, which binds ACTR1A/ACTB filament and dynactin and stabilizes dynactin. Interacts with ATP7B, but not ATP7A, in a copper-dependent manner. Interacts with ANK2; this interaction is required for localization at costameres. Interacts with N4BP2L1.</text>
</comment>
<evidence type="ECO:0000256" key="5">
    <source>
        <dbReference type="ARBA" id="ARBA00022499"/>
    </source>
</evidence>
<accession>A0A139A6G4</accession>
<dbReference type="OrthoDB" id="283815at2759"/>
<evidence type="ECO:0000256" key="1">
    <source>
        <dbReference type="ARBA" id="ARBA00004300"/>
    </source>
</evidence>
<keyword evidence="9" id="KW-0175">Coiled coil</keyword>
<keyword evidence="7" id="KW-0832">Ubl conjugation</keyword>
<evidence type="ECO:0000256" key="3">
    <source>
        <dbReference type="ARBA" id="ARBA00004657"/>
    </source>
</evidence>
<evidence type="ECO:0000256" key="2">
    <source>
        <dbReference type="ARBA" id="ARBA00004529"/>
    </source>
</evidence>
<dbReference type="EMBL" id="KQ965788">
    <property type="protein sequence ID" value="KXS12396.1"/>
    <property type="molecule type" value="Genomic_DNA"/>
</dbReference>
<keyword evidence="16" id="KW-1185">Reference proteome</keyword>
<reference evidence="15 16" key="1">
    <citation type="journal article" date="2015" name="Genome Biol. Evol.">
        <title>Phylogenomic analyses indicate that early fungi evolved digesting cell walls of algal ancestors of land plants.</title>
        <authorList>
            <person name="Chang Y."/>
            <person name="Wang S."/>
            <person name="Sekimoto S."/>
            <person name="Aerts A.L."/>
            <person name="Choi C."/>
            <person name="Clum A."/>
            <person name="LaButti K.M."/>
            <person name="Lindquist E.A."/>
            <person name="Yee Ngan C."/>
            <person name="Ohm R.A."/>
            <person name="Salamov A.A."/>
            <person name="Grigoriev I.V."/>
            <person name="Spatafora J.W."/>
            <person name="Berbee M.L."/>
        </authorList>
    </citation>
    <scope>NUCLEOTIDE SEQUENCE [LARGE SCALE GENOMIC DNA]</scope>
    <source>
        <strain evidence="15 16">JEL478</strain>
    </source>
</reference>
<feature type="region of interest" description="Disordered" evidence="14">
    <location>
        <begin position="212"/>
        <end position="231"/>
    </location>
</feature>
<gene>
    <name evidence="15" type="ORF">M427DRAFT_137287</name>
</gene>
<dbReference type="Proteomes" id="UP000070544">
    <property type="component" value="Unassembled WGS sequence"/>
</dbReference>
<evidence type="ECO:0000256" key="12">
    <source>
        <dbReference type="ARBA" id="ARBA00034864"/>
    </source>
</evidence>
<keyword evidence="8" id="KW-0007">Acetylation</keyword>
<dbReference type="GO" id="GO:0001725">
    <property type="term" value="C:stress fiber"/>
    <property type="evidence" value="ECO:0007669"/>
    <property type="project" value="UniProtKB-SubCell"/>
</dbReference>
<keyword evidence="6" id="KW-0597">Phosphoprotein</keyword>
<dbReference type="OMA" id="KIYFCRH"/>